<evidence type="ECO:0000313" key="3">
    <source>
        <dbReference type="Proteomes" id="UP000242849"/>
    </source>
</evidence>
<name>A0A1H4W7T7_PSEAG</name>
<reference evidence="3" key="1">
    <citation type="submission" date="2016-10" db="EMBL/GenBank/DDBJ databases">
        <authorList>
            <person name="Varghese N."/>
            <person name="Submissions S."/>
        </authorList>
    </citation>
    <scope>NUCLEOTIDE SEQUENCE [LARGE SCALE GENOMIC DNA]</scope>
    <source>
        <strain evidence="3">DSM 12111</strain>
    </source>
</reference>
<dbReference type="EMBL" id="FNSC01000001">
    <property type="protein sequence ID" value="SEC88701.1"/>
    <property type="molecule type" value="Genomic_DNA"/>
</dbReference>
<evidence type="ECO:0000259" key="1">
    <source>
        <dbReference type="Pfam" id="PF06568"/>
    </source>
</evidence>
<accession>A0A1H4W7T7</accession>
<dbReference type="STRING" id="53406.SAMN05421553_1617"/>
<evidence type="ECO:0000313" key="2">
    <source>
        <dbReference type="EMBL" id="SEC88701.1"/>
    </source>
</evidence>
<gene>
    <name evidence="2" type="ORF">SAMN05421553_1617</name>
</gene>
<dbReference type="AlphaFoldDB" id="A0A1H4W7T7"/>
<dbReference type="InterPro" id="IPR009506">
    <property type="entry name" value="YjiS-like"/>
</dbReference>
<dbReference type="Proteomes" id="UP000242849">
    <property type="component" value="Unassembled WGS sequence"/>
</dbReference>
<keyword evidence="3" id="KW-1185">Reference proteome</keyword>
<protein>
    <submittedName>
        <fullName evidence="2">Uncharacterized conserved protein YjiS, DUF1127 family</fullName>
    </submittedName>
</protein>
<dbReference type="OrthoDB" id="5588773at2"/>
<organism evidence="2 3">
    <name type="scientific">Pseudomonas anguilliseptica</name>
    <dbReference type="NCBI Taxonomy" id="53406"/>
    <lineage>
        <taxon>Bacteria</taxon>
        <taxon>Pseudomonadati</taxon>
        <taxon>Pseudomonadota</taxon>
        <taxon>Gammaproteobacteria</taxon>
        <taxon>Pseudomonadales</taxon>
        <taxon>Pseudomonadaceae</taxon>
        <taxon>Pseudomonas</taxon>
    </lineage>
</organism>
<sequence length="68" mass="8089">MERTLKHQPSQNTQVDHPHWLRAYAALCSWQRNLHTRRQLARLDSRQLADAGITEAQRQAELAKPFWR</sequence>
<dbReference type="Pfam" id="PF06568">
    <property type="entry name" value="YjiS-like"/>
    <property type="match status" value="1"/>
</dbReference>
<feature type="domain" description="YjiS-like" evidence="1">
    <location>
        <begin position="25"/>
        <end position="58"/>
    </location>
</feature>
<proteinExistence type="predicted"/>
<dbReference type="RefSeq" id="WP_090378902.1">
    <property type="nucleotide sequence ID" value="NZ_CP156749.1"/>
</dbReference>